<feature type="domain" description="FAS1" evidence="2">
    <location>
        <begin position="64"/>
        <end position="240"/>
    </location>
</feature>
<dbReference type="PROSITE" id="PS50213">
    <property type="entry name" value="FAS1"/>
    <property type="match status" value="2"/>
</dbReference>
<evidence type="ECO:0000313" key="6">
    <source>
        <dbReference type="Proteomes" id="UP000307169"/>
    </source>
</evidence>
<dbReference type="PANTHER" id="PTHR10900:SF125">
    <property type="entry name" value="FAS1 DOMAIN-CONTAINING PROTEIN YLR001C"/>
    <property type="match status" value="1"/>
</dbReference>
<dbReference type="GO" id="GO:0005615">
    <property type="term" value="C:extracellular space"/>
    <property type="evidence" value="ECO:0007669"/>
    <property type="project" value="TreeGrafter"/>
</dbReference>
<comment type="caution">
    <text evidence="3">The sequence shown here is derived from an EMBL/GenBank/DDBJ whole genome shotgun (WGS) entry which is preliminary data.</text>
</comment>
<evidence type="ECO:0000259" key="2">
    <source>
        <dbReference type="PROSITE" id="PS50213"/>
    </source>
</evidence>
<dbReference type="InterPro" id="IPR050904">
    <property type="entry name" value="Adhesion/Biosynth-related"/>
</dbReference>
<dbReference type="InterPro" id="IPR000782">
    <property type="entry name" value="FAS1_domain"/>
</dbReference>
<dbReference type="SMART" id="SM00554">
    <property type="entry name" value="FAS1"/>
    <property type="match status" value="2"/>
</dbReference>
<dbReference type="AlphaFoldDB" id="A0A4T0Q1H0"/>
<name>A0A4T0Q1H0_9BASI</name>
<proteinExistence type="predicted"/>
<feature type="chain" id="PRO_5043198541" evidence="1">
    <location>
        <begin position="18"/>
        <end position="425"/>
    </location>
</feature>
<sequence>MKFNFALVISGLTFASALHVPISFSEEAGLQRQIVDTSRGWLSHYIYGESSESIDKATPLEVSENAWDVLKNDPKKFSKVCDTLLPLYFSPSAVDHIKNEKDYTLFVPTNDAIPDHKEKDKGCASHDETDIPNYLGKLYAEARKSHTFDDEERKKHFSRFVEAVVMYHTVDQKLDVKTLHDFSTVETILTEPNTLNGAGQRLRIEQQFVPPATVINHFAKISTQDIKSSNAVIHALDHVLIPPPSAINALFIFAREFSIFTSALQKVGLAPLLDLSLDGKRGNGHLTINAPLNSAFEKLPPKVLGFLFSPLGTEHLKRLLEYHIVPENSIFIDFQSNKQAKSNENDDLFHKKVKAKTLLKDADPIEYELIKSQTVPYGPYSFDVKVQGKSVSWHDGIARNAAVQVLDELLIPPKEKNQWASIYQL</sequence>
<gene>
    <name evidence="4" type="ORF">E3Q10_02020</name>
    <name evidence="3" type="ORF">E3Q17_03286</name>
</gene>
<accession>A0A4T0Q1H0</accession>
<dbReference type="PANTHER" id="PTHR10900">
    <property type="entry name" value="PERIOSTIN-RELATED"/>
    <property type="match status" value="1"/>
</dbReference>
<evidence type="ECO:0000313" key="4">
    <source>
        <dbReference type="EMBL" id="TIC30706.1"/>
    </source>
</evidence>
<dbReference type="SUPFAM" id="SSF82153">
    <property type="entry name" value="FAS1 domain"/>
    <property type="match status" value="2"/>
</dbReference>
<dbReference type="EMBL" id="SPRH01000044">
    <property type="protein sequence ID" value="TIB97779.1"/>
    <property type="molecule type" value="Genomic_DNA"/>
</dbReference>
<feature type="signal peptide" evidence="1">
    <location>
        <begin position="1"/>
        <end position="17"/>
    </location>
</feature>
<evidence type="ECO:0000256" key="1">
    <source>
        <dbReference type="SAM" id="SignalP"/>
    </source>
</evidence>
<dbReference type="InterPro" id="IPR036378">
    <property type="entry name" value="FAS1_dom_sf"/>
</dbReference>
<protein>
    <submittedName>
        <fullName evidence="3">FAS1 domain-containing protein</fullName>
    </submittedName>
</protein>
<evidence type="ECO:0000313" key="3">
    <source>
        <dbReference type="EMBL" id="TIB97779.1"/>
    </source>
</evidence>
<keyword evidence="1" id="KW-0732">Signal</keyword>
<dbReference type="Proteomes" id="UP000305647">
    <property type="component" value="Unassembled WGS sequence"/>
</dbReference>
<reference evidence="5 6" key="1">
    <citation type="submission" date="2019-03" db="EMBL/GenBank/DDBJ databases">
        <title>Sequencing 25 genomes of Wallemia mellicola.</title>
        <authorList>
            <person name="Gostincar C."/>
        </authorList>
    </citation>
    <scope>NUCLEOTIDE SEQUENCE [LARGE SCALE GENOMIC DNA]</scope>
    <source>
        <strain evidence="3 6">EXF-1262</strain>
        <strain evidence="4 5">EXF-8738</strain>
    </source>
</reference>
<organism evidence="3 6">
    <name type="scientific">Wallemia mellicola</name>
    <dbReference type="NCBI Taxonomy" id="1708541"/>
    <lineage>
        <taxon>Eukaryota</taxon>
        <taxon>Fungi</taxon>
        <taxon>Dikarya</taxon>
        <taxon>Basidiomycota</taxon>
        <taxon>Wallemiomycotina</taxon>
        <taxon>Wallemiomycetes</taxon>
        <taxon>Wallemiales</taxon>
        <taxon>Wallemiaceae</taxon>
        <taxon>Wallemia</taxon>
    </lineage>
</organism>
<evidence type="ECO:0000313" key="5">
    <source>
        <dbReference type="Proteomes" id="UP000305647"/>
    </source>
</evidence>
<dbReference type="EMBL" id="SPRO01000017">
    <property type="protein sequence ID" value="TIC30706.1"/>
    <property type="molecule type" value="Genomic_DNA"/>
</dbReference>
<dbReference type="Gene3D" id="2.30.180.10">
    <property type="entry name" value="FAS1 domain"/>
    <property type="match status" value="2"/>
</dbReference>
<dbReference type="Proteomes" id="UP000307169">
    <property type="component" value="Unassembled WGS sequence"/>
</dbReference>
<feature type="domain" description="FAS1" evidence="2">
    <location>
        <begin position="244"/>
        <end position="410"/>
    </location>
</feature>
<dbReference type="Pfam" id="PF02469">
    <property type="entry name" value="Fasciclin"/>
    <property type="match status" value="2"/>
</dbReference>